<comment type="similarity">
    <text evidence="7">Belongs to the drug/metabolite transporter (DMT) superfamily. Small multidrug resistance (SMR) (TC 2.A.7.1) family.</text>
</comment>
<name>A0ABU9VEP0_9BACI</name>
<feature type="transmembrane region" description="Helical" evidence="8">
    <location>
        <begin position="29"/>
        <end position="50"/>
    </location>
</feature>
<proteinExistence type="inferred from homology"/>
<organism evidence="9 10">
    <name type="scientific">Alkalicoccobacillus gibsonii</name>
    <dbReference type="NCBI Taxonomy" id="79881"/>
    <lineage>
        <taxon>Bacteria</taxon>
        <taxon>Bacillati</taxon>
        <taxon>Bacillota</taxon>
        <taxon>Bacilli</taxon>
        <taxon>Bacillales</taxon>
        <taxon>Bacillaceae</taxon>
        <taxon>Alkalicoccobacillus</taxon>
    </lineage>
</organism>
<evidence type="ECO:0000256" key="4">
    <source>
        <dbReference type="ARBA" id="ARBA00022692"/>
    </source>
</evidence>
<dbReference type="InterPro" id="IPR000390">
    <property type="entry name" value="Small_drug/metabolite_transptr"/>
</dbReference>
<evidence type="ECO:0000256" key="5">
    <source>
        <dbReference type="ARBA" id="ARBA00022989"/>
    </source>
</evidence>
<evidence type="ECO:0000256" key="1">
    <source>
        <dbReference type="ARBA" id="ARBA00004651"/>
    </source>
</evidence>
<keyword evidence="3" id="KW-1003">Cell membrane</keyword>
<keyword evidence="10" id="KW-1185">Reference proteome</keyword>
<comment type="caution">
    <text evidence="9">The sequence shown here is derived from an EMBL/GenBank/DDBJ whole genome shotgun (WGS) entry which is preliminary data.</text>
</comment>
<dbReference type="InterPro" id="IPR045324">
    <property type="entry name" value="Small_multidrug_res"/>
</dbReference>
<evidence type="ECO:0000313" key="9">
    <source>
        <dbReference type="EMBL" id="MEN0642365.1"/>
    </source>
</evidence>
<evidence type="ECO:0000256" key="8">
    <source>
        <dbReference type="SAM" id="Phobius"/>
    </source>
</evidence>
<keyword evidence="2" id="KW-0813">Transport</keyword>
<dbReference type="Proteomes" id="UP001418796">
    <property type="component" value="Unassembled WGS sequence"/>
</dbReference>
<evidence type="ECO:0000256" key="2">
    <source>
        <dbReference type="ARBA" id="ARBA00022448"/>
    </source>
</evidence>
<sequence>MSWVILIIAGLLEVVGVNGIQRLVKGEKGIGVLFMIFGFSISLALLGIAMEHIPLGVAYAVWTGMGTVGSVLLGMLFYNESKDAKRIFFLSLIIIAVIGLRIVTI</sequence>
<dbReference type="PANTHER" id="PTHR30561">
    <property type="entry name" value="SMR FAMILY PROTON-DEPENDENT DRUG EFFLUX TRANSPORTER SUGE"/>
    <property type="match status" value="1"/>
</dbReference>
<dbReference type="RefSeq" id="WP_343129495.1">
    <property type="nucleotide sequence ID" value="NZ_JBCITK010000001.1"/>
</dbReference>
<dbReference type="EMBL" id="JBCITK010000001">
    <property type="protein sequence ID" value="MEN0642365.1"/>
    <property type="molecule type" value="Genomic_DNA"/>
</dbReference>
<dbReference type="Gene3D" id="1.10.3730.20">
    <property type="match status" value="1"/>
</dbReference>
<gene>
    <name evidence="9" type="ORF">MKY91_04210</name>
</gene>
<dbReference type="Pfam" id="PF00893">
    <property type="entry name" value="Multi_Drug_Res"/>
    <property type="match status" value="1"/>
</dbReference>
<evidence type="ECO:0000313" key="10">
    <source>
        <dbReference type="Proteomes" id="UP001418796"/>
    </source>
</evidence>
<feature type="transmembrane region" description="Helical" evidence="8">
    <location>
        <begin position="57"/>
        <end position="78"/>
    </location>
</feature>
<dbReference type="InterPro" id="IPR037185">
    <property type="entry name" value="EmrE-like"/>
</dbReference>
<feature type="transmembrane region" description="Helical" evidence="8">
    <location>
        <begin position="84"/>
        <end position="103"/>
    </location>
</feature>
<accession>A0ABU9VEP0</accession>
<keyword evidence="5 8" id="KW-1133">Transmembrane helix</keyword>
<reference evidence="9 10" key="1">
    <citation type="submission" date="2024-03" db="EMBL/GenBank/DDBJ databases">
        <title>Bacilli Hybrid Assemblies.</title>
        <authorList>
            <person name="Kovac J."/>
        </authorList>
    </citation>
    <scope>NUCLEOTIDE SEQUENCE [LARGE SCALE GENOMIC DNA]</scope>
    <source>
        <strain evidence="9 10">FSL R7-0666</strain>
    </source>
</reference>
<dbReference type="SUPFAM" id="SSF103481">
    <property type="entry name" value="Multidrug resistance efflux transporter EmrE"/>
    <property type="match status" value="1"/>
</dbReference>
<dbReference type="PANTHER" id="PTHR30561:SF0">
    <property type="entry name" value="GUANIDINIUM EXPORTER"/>
    <property type="match status" value="1"/>
</dbReference>
<keyword evidence="4 7" id="KW-0812">Transmembrane</keyword>
<comment type="subcellular location">
    <subcellularLocation>
        <location evidence="1 7">Cell membrane</location>
        <topology evidence="1 7">Multi-pass membrane protein</topology>
    </subcellularLocation>
</comment>
<keyword evidence="6 8" id="KW-0472">Membrane</keyword>
<evidence type="ECO:0000256" key="6">
    <source>
        <dbReference type="ARBA" id="ARBA00023136"/>
    </source>
</evidence>
<evidence type="ECO:0000256" key="3">
    <source>
        <dbReference type="ARBA" id="ARBA00022475"/>
    </source>
</evidence>
<evidence type="ECO:0000256" key="7">
    <source>
        <dbReference type="RuleBase" id="RU003942"/>
    </source>
</evidence>
<protein>
    <submittedName>
        <fullName evidence="9">Multidrug efflux SMR transporter</fullName>
    </submittedName>
</protein>